<keyword evidence="1" id="KW-0479">Metal-binding</keyword>
<sequence length="485" mass="55117">MIRWNRSVGAILAAVWCWMMAGCSVQTGGESQCLSFKEPVTETLTEPETLKPTQPAPSEIEPFSGGKKVKAEPLEGGKRIVIMTDIHYLAASLTDKGDMFQAMVDHGDGKLTNYVREITDAALEEIQLLSPDVLVISGDLTLQGEKLSHVELAKKLEEVEKAGITVAVIPGNHDINNHSAAAYSGIDRYPAEPTSPEDFERIYKDFGYEEAYSRDSKSLSYSYDLGPSMRLLMLDTCQYTPRSRVGGMIKTETYQWIEKQLEEARDQGVILLPVAHHNLLDQSKVYVDDCTIEHSSELIDMLEGDNISLFLSGHLHVQHFMQNNDIGIYEIVTSSLSTPPCQYGVLEYMEDETFAYNTNKVNIEKWAKKRQIRDKNLINFNTYSLSTLNRIFYNQSYDAMKDSREEEAGEIFVQLTEKEKQQMSKAYADMNEACYGGRAFEVVEEVVKQPGYRLWQEYCYPIIPYEYLEYIVEDAVMDYNHLTVD</sequence>
<comment type="caution">
    <text evidence="9">The sequence shown here is derived from an EMBL/GenBank/DDBJ whole genome shotgun (WGS) entry which is preliminary data.</text>
</comment>
<evidence type="ECO:0000256" key="6">
    <source>
        <dbReference type="SAM" id="SignalP"/>
    </source>
</evidence>
<dbReference type="InterPro" id="IPR050884">
    <property type="entry name" value="CNP_phosphodiesterase-III"/>
</dbReference>
<dbReference type="Gene3D" id="1.10.246.180">
    <property type="match status" value="1"/>
</dbReference>
<dbReference type="InterPro" id="IPR029052">
    <property type="entry name" value="Metallo-depent_PP-like"/>
</dbReference>
<dbReference type="Pfam" id="PF00149">
    <property type="entry name" value="Metallophos"/>
    <property type="match status" value="1"/>
</dbReference>
<feature type="chain" id="PRO_5039368302" evidence="6">
    <location>
        <begin position="22"/>
        <end position="485"/>
    </location>
</feature>
<dbReference type="AlphaFoldDB" id="A0A7X2NLA1"/>
<proteinExistence type="inferred from homology"/>
<dbReference type="RefSeq" id="WP_154472374.1">
    <property type="nucleotide sequence ID" value="NZ_DBEWUL010000123.1"/>
</dbReference>
<name>A0A7X2NLA1_9CLOT</name>
<dbReference type="PANTHER" id="PTHR42988:SF2">
    <property type="entry name" value="CYCLIC NUCLEOTIDE PHOSPHODIESTERASE CBUA0032-RELATED"/>
    <property type="match status" value="1"/>
</dbReference>
<dbReference type="GO" id="GO:0016787">
    <property type="term" value="F:hydrolase activity"/>
    <property type="evidence" value="ECO:0007669"/>
    <property type="project" value="UniProtKB-KW"/>
</dbReference>
<feature type="signal peptide" evidence="6">
    <location>
        <begin position="1"/>
        <end position="21"/>
    </location>
</feature>
<keyword evidence="2" id="KW-0378">Hydrolase</keyword>
<evidence type="ECO:0000256" key="1">
    <source>
        <dbReference type="ARBA" id="ARBA00022723"/>
    </source>
</evidence>
<feature type="region of interest" description="Disordered" evidence="5">
    <location>
        <begin position="44"/>
        <end position="70"/>
    </location>
</feature>
<keyword evidence="10" id="KW-1185">Reference proteome</keyword>
<reference evidence="9 10" key="1">
    <citation type="submission" date="2019-08" db="EMBL/GenBank/DDBJ databases">
        <title>In-depth cultivation of the pig gut microbiome towards novel bacterial diversity and tailored functional studies.</title>
        <authorList>
            <person name="Wylensek D."/>
            <person name="Hitch T.C.A."/>
            <person name="Clavel T."/>
        </authorList>
    </citation>
    <scope>NUCLEOTIDE SEQUENCE [LARGE SCALE GENOMIC DNA]</scope>
    <source>
        <strain evidence="9 10">WCA-389-WT-23D1</strain>
    </source>
</reference>
<feature type="domain" description="Calcineurin-like phosphoesterase" evidence="7">
    <location>
        <begin position="79"/>
        <end position="317"/>
    </location>
</feature>
<protein>
    <submittedName>
        <fullName evidence="9">Metallophosphoesterase</fullName>
    </submittedName>
</protein>
<feature type="domain" description="Cyclic nucleotide phosphodiesterase C-terminal" evidence="8">
    <location>
        <begin position="362"/>
        <end position="478"/>
    </location>
</feature>
<dbReference type="SUPFAM" id="SSF56300">
    <property type="entry name" value="Metallo-dependent phosphatases"/>
    <property type="match status" value="1"/>
</dbReference>
<dbReference type="InterPro" id="IPR040869">
    <property type="entry name" value="CNP_C"/>
</dbReference>
<evidence type="ECO:0000256" key="4">
    <source>
        <dbReference type="ARBA" id="ARBA00025742"/>
    </source>
</evidence>
<evidence type="ECO:0000256" key="2">
    <source>
        <dbReference type="ARBA" id="ARBA00022801"/>
    </source>
</evidence>
<dbReference type="PANTHER" id="PTHR42988">
    <property type="entry name" value="PHOSPHOHYDROLASE"/>
    <property type="match status" value="1"/>
</dbReference>
<organism evidence="9 10">
    <name type="scientific">Clostridium porci</name>
    <dbReference type="NCBI Taxonomy" id="2605778"/>
    <lineage>
        <taxon>Bacteria</taxon>
        <taxon>Bacillati</taxon>
        <taxon>Bacillota</taxon>
        <taxon>Clostridia</taxon>
        <taxon>Eubacteriales</taxon>
        <taxon>Clostridiaceae</taxon>
        <taxon>Clostridium</taxon>
    </lineage>
</organism>
<evidence type="ECO:0000256" key="5">
    <source>
        <dbReference type="SAM" id="MobiDB-lite"/>
    </source>
</evidence>
<evidence type="ECO:0000259" key="8">
    <source>
        <dbReference type="Pfam" id="PF17839"/>
    </source>
</evidence>
<evidence type="ECO:0000256" key="3">
    <source>
        <dbReference type="ARBA" id="ARBA00023004"/>
    </source>
</evidence>
<dbReference type="EMBL" id="VUMD01000008">
    <property type="protein sequence ID" value="MSS36927.1"/>
    <property type="molecule type" value="Genomic_DNA"/>
</dbReference>
<dbReference type="InterPro" id="IPR004843">
    <property type="entry name" value="Calcineurin-like_PHP"/>
</dbReference>
<dbReference type="Proteomes" id="UP000429958">
    <property type="component" value="Unassembled WGS sequence"/>
</dbReference>
<evidence type="ECO:0000313" key="10">
    <source>
        <dbReference type="Proteomes" id="UP000429958"/>
    </source>
</evidence>
<comment type="similarity">
    <text evidence="4">Belongs to the cyclic nucleotide phosphodiesterase class-III family.</text>
</comment>
<keyword evidence="6" id="KW-0732">Signal</keyword>
<dbReference type="PROSITE" id="PS51257">
    <property type="entry name" value="PROKAR_LIPOPROTEIN"/>
    <property type="match status" value="1"/>
</dbReference>
<accession>A0A7X2NLA1</accession>
<keyword evidence="3" id="KW-0408">Iron</keyword>
<gene>
    <name evidence="9" type="ORF">FYJ39_10140</name>
</gene>
<evidence type="ECO:0000259" key="7">
    <source>
        <dbReference type="Pfam" id="PF00149"/>
    </source>
</evidence>
<dbReference type="Gene3D" id="3.60.21.10">
    <property type="match status" value="1"/>
</dbReference>
<dbReference type="GO" id="GO:0046872">
    <property type="term" value="F:metal ion binding"/>
    <property type="evidence" value="ECO:0007669"/>
    <property type="project" value="UniProtKB-KW"/>
</dbReference>
<feature type="compositionally biased region" description="Low complexity" evidence="5">
    <location>
        <begin position="44"/>
        <end position="53"/>
    </location>
</feature>
<dbReference type="Pfam" id="PF17839">
    <property type="entry name" value="CNP_C_terminal"/>
    <property type="match status" value="1"/>
</dbReference>
<evidence type="ECO:0000313" key="9">
    <source>
        <dbReference type="EMBL" id="MSS36927.1"/>
    </source>
</evidence>